<dbReference type="InterPro" id="IPR011051">
    <property type="entry name" value="RmlC_Cupin_sf"/>
</dbReference>
<organism evidence="2 3">
    <name type="scientific">Legionella drozanskii LLAP-1</name>
    <dbReference type="NCBI Taxonomy" id="1212489"/>
    <lineage>
        <taxon>Bacteria</taxon>
        <taxon>Pseudomonadati</taxon>
        <taxon>Pseudomonadota</taxon>
        <taxon>Gammaproteobacteria</taxon>
        <taxon>Legionellales</taxon>
        <taxon>Legionellaceae</taxon>
        <taxon>Legionella</taxon>
    </lineage>
</organism>
<dbReference type="Pfam" id="PF07883">
    <property type="entry name" value="Cupin_2"/>
    <property type="match status" value="1"/>
</dbReference>
<sequence>MKISFKHQAMEKKNSATCSVTEYALNHEMLDVAIATIAGRYPIERRTVNEQCDELAYVFEGRGKIVINHEEYTLSAGDVVLIEAGEKYFWEGNMKLFLSCRPAWKKEQHKLVD</sequence>
<gene>
    <name evidence="2" type="ORF">Ldro_0987</name>
</gene>
<dbReference type="AlphaFoldDB" id="A0A0W0SVG4"/>
<accession>A0A0W0SVG4</accession>
<proteinExistence type="predicted"/>
<dbReference type="PATRIC" id="fig|1212489.4.peg.1039"/>
<dbReference type="SUPFAM" id="SSF51182">
    <property type="entry name" value="RmlC-like cupins"/>
    <property type="match status" value="1"/>
</dbReference>
<dbReference type="Gene3D" id="2.60.120.10">
    <property type="entry name" value="Jelly Rolls"/>
    <property type="match status" value="1"/>
</dbReference>
<dbReference type="OrthoDB" id="5638091at2"/>
<name>A0A0W0SVG4_9GAMM</name>
<evidence type="ECO:0000313" key="2">
    <source>
        <dbReference type="EMBL" id="KTC87368.1"/>
    </source>
</evidence>
<evidence type="ECO:0000259" key="1">
    <source>
        <dbReference type="Pfam" id="PF07883"/>
    </source>
</evidence>
<dbReference type="EMBL" id="LNXY01000020">
    <property type="protein sequence ID" value="KTC87368.1"/>
    <property type="molecule type" value="Genomic_DNA"/>
</dbReference>
<dbReference type="RefSeq" id="WP_058495313.1">
    <property type="nucleotide sequence ID" value="NZ_CAAAIU010000007.1"/>
</dbReference>
<dbReference type="InterPro" id="IPR013096">
    <property type="entry name" value="Cupin_2"/>
</dbReference>
<comment type="caution">
    <text evidence="2">The sequence shown here is derived from an EMBL/GenBank/DDBJ whole genome shotgun (WGS) entry which is preliminary data.</text>
</comment>
<feature type="domain" description="Cupin type-2" evidence="1">
    <location>
        <begin position="49"/>
        <end position="87"/>
    </location>
</feature>
<protein>
    <submittedName>
        <fullName evidence="2">Cupin domain protein</fullName>
    </submittedName>
</protein>
<dbReference type="Proteomes" id="UP000054736">
    <property type="component" value="Unassembled WGS sequence"/>
</dbReference>
<keyword evidence="3" id="KW-1185">Reference proteome</keyword>
<reference evidence="2 3" key="1">
    <citation type="submission" date="2015-11" db="EMBL/GenBank/DDBJ databases">
        <title>Genomic analysis of 38 Legionella species identifies large and diverse effector repertoires.</title>
        <authorList>
            <person name="Burstein D."/>
            <person name="Amaro F."/>
            <person name="Zusman T."/>
            <person name="Lifshitz Z."/>
            <person name="Cohen O."/>
            <person name="Gilbert J.A."/>
            <person name="Pupko T."/>
            <person name="Shuman H.A."/>
            <person name="Segal G."/>
        </authorList>
    </citation>
    <scope>NUCLEOTIDE SEQUENCE [LARGE SCALE GENOMIC DNA]</scope>
    <source>
        <strain evidence="2 3">ATCC 700990</strain>
    </source>
</reference>
<evidence type="ECO:0000313" key="3">
    <source>
        <dbReference type="Proteomes" id="UP000054736"/>
    </source>
</evidence>
<dbReference type="InterPro" id="IPR014710">
    <property type="entry name" value="RmlC-like_jellyroll"/>
</dbReference>